<sequence>MELKHNLSTFHSWMDTDKANYHEPINFNTLTHVTSLENAEAILQEGLKMHTVGVNYSCITKAKDKRGNPHPLMKTPVLFMATDNQETTTAIRYGNVAFSLKNLSRLKKLKFYYVEFVDYMSKVGVRVLLTTKDYDHLFVRFDPMDEKQHDTIPFFYDGAEWSRHTQLSKSRNGDKIQLDVELILDFVPPQCEMCCRYVKCYDPKPFFTASGKLHGNVKVHNGSMDVLRLIALLARYQGYNCFQFRSNAFVHELISALQRMDYRDDFLPEHSIDELMCLDEKDMKPDFLLSQIDFGKVFDTKEFSAKHWKKVQILDFVYHQSSALPNVQTLLNVLNKGVGSMQSEKTAKETLTLFLHTFLSGRAKRNIKRMLVNLICSL</sequence>
<protein>
    <submittedName>
        <fullName evidence="1">Uncharacterized protein</fullName>
    </submittedName>
</protein>
<dbReference type="RefSeq" id="XP_066913251.1">
    <property type="nucleotide sequence ID" value="XM_067057150.1"/>
</dbReference>
<proteinExistence type="predicted"/>
<name>A0A7M5UW28_9CNID</name>
<reference evidence="1" key="1">
    <citation type="submission" date="2021-01" db="UniProtKB">
        <authorList>
            <consortium name="EnsemblMetazoa"/>
        </authorList>
    </citation>
    <scope>IDENTIFICATION</scope>
</reference>
<accession>A0A7M5UW28</accession>
<keyword evidence="2" id="KW-1185">Reference proteome</keyword>
<dbReference type="Proteomes" id="UP000594262">
    <property type="component" value="Unplaced"/>
</dbReference>
<dbReference type="OrthoDB" id="6158651at2759"/>
<evidence type="ECO:0000313" key="1">
    <source>
        <dbReference type="EnsemblMetazoa" id="CLYHEMP005405.1"/>
    </source>
</evidence>
<dbReference type="GeneID" id="136800489"/>
<dbReference type="AlphaFoldDB" id="A0A7M5UW28"/>
<evidence type="ECO:0000313" key="2">
    <source>
        <dbReference type="Proteomes" id="UP000594262"/>
    </source>
</evidence>
<organism evidence="1 2">
    <name type="scientific">Clytia hemisphaerica</name>
    <dbReference type="NCBI Taxonomy" id="252671"/>
    <lineage>
        <taxon>Eukaryota</taxon>
        <taxon>Metazoa</taxon>
        <taxon>Cnidaria</taxon>
        <taxon>Hydrozoa</taxon>
        <taxon>Hydroidolina</taxon>
        <taxon>Leptothecata</taxon>
        <taxon>Obeliida</taxon>
        <taxon>Clytiidae</taxon>
        <taxon>Clytia</taxon>
    </lineage>
</organism>
<dbReference type="EnsemblMetazoa" id="CLYHEMT005405.1">
    <property type="protein sequence ID" value="CLYHEMP005405.1"/>
    <property type="gene ID" value="CLYHEMG005405"/>
</dbReference>